<dbReference type="CDD" id="cd00254">
    <property type="entry name" value="LT-like"/>
    <property type="match status" value="1"/>
</dbReference>
<dbReference type="Proteomes" id="UP000662904">
    <property type="component" value="Chromosome"/>
</dbReference>
<name>A0A8A0RLY9_9FIRM</name>
<dbReference type="PANTHER" id="PTHR37423">
    <property type="entry name" value="SOLUBLE LYTIC MUREIN TRANSGLYCOSYLASE-RELATED"/>
    <property type="match status" value="1"/>
</dbReference>
<sequence>MTLLKFTAFKRKKRSVLVHILLFPYYLVKTLIFIILSPLVILVDLFRVNETLNKSWAVYLLTLSTVPIILSWFITKYNMEQTQMVFSTVSAYSRYSLSKKELKGVPFDDIINYHALQNDLDPALVAAIIQKESNFDPEAVSPAGARGLMQITPATWRYLMPHSSCDGNHLPPAVEHDCIFDPYANIEAGTKYLRMLLDDYNGNTVTVLAAYNAGRGNVARYGREQPFNIPAFPETQSYVKDVVAMWMDYRDKIPDLDLESSMILYEVNQKLYYISFALWFLLALWIIIKSDKRHMHNF</sequence>
<evidence type="ECO:0000313" key="3">
    <source>
        <dbReference type="EMBL" id="QSQ08477.1"/>
    </source>
</evidence>
<dbReference type="InterPro" id="IPR008258">
    <property type="entry name" value="Transglycosylase_SLT_dom_1"/>
</dbReference>
<organism evidence="3 4">
    <name type="scientific">Koleobacter methoxysyntrophicus</name>
    <dbReference type="NCBI Taxonomy" id="2751313"/>
    <lineage>
        <taxon>Bacteria</taxon>
        <taxon>Bacillati</taxon>
        <taxon>Bacillota</taxon>
        <taxon>Clostridia</taxon>
        <taxon>Koleobacterales</taxon>
        <taxon>Koleobacteraceae</taxon>
        <taxon>Koleobacter</taxon>
    </lineage>
</organism>
<dbReference type="AlphaFoldDB" id="A0A8A0RLY9"/>
<dbReference type="PANTHER" id="PTHR37423:SF2">
    <property type="entry name" value="MEMBRANE-BOUND LYTIC MUREIN TRANSGLYCOSYLASE C"/>
    <property type="match status" value="1"/>
</dbReference>
<proteinExistence type="predicted"/>
<keyword evidence="3" id="KW-0456">Lyase</keyword>
<feature type="transmembrane region" description="Helical" evidence="1">
    <location>
        <begin position="271"/>
        <end position="288"/>
    </location>
</feature>
<dbReference type="SUPFAM" id="SSF53955">
    <property type="entry name" value="Lysozyme-like"/>
    <property type="match status" value="1"/>
</dbReference>
<dbReference type="EMBL" id="CP059066">
    <property type="protein sequence ID" value="QSQ08477.1"/>
    <property type="molecule type" value="Genomic_DNA"/>
</dbReference>
<dbReference type="GO" id="GO:0016829">
    <property type="term" value="F:lyase activity"/>
    <property type="evidence" value="ECO:0007669"/>
    <property type="project" value="UniProtKB-KW"/>
</dbReference>
<dbReference type="RefSeq" id="WP_206708686.1">
    <property type="nucleotide sequence ID" value="NZ_CP059066.1"/>
</dbReference>
<keyword evidence="1" id="KW-0812">Transmembrane</keyword>
<protein>
    <submittedName>
        <fullName evidence="3">Soluble lytic murein transglycosylase</fullName>
        <ecNumber evidence="3">4.2.2.-</ecNumber>
    </submittedName>
</protein>
<dbReference type="InterPro" id="IPR023346">
    <property type="entry name" value="Lysozyme-like_dom_sf"/>
</dbReference>
<dbReference type="Gene3D" id="1.10.530.10">
    <property type="match status" value="1"/>
</dbReference>
<feature type="transmembrane region" description="Helical" evidence="1">
    <location>
        <begin position="55"/>
        <end position="74"/>
    </location>
</feature>
<evidence type="ECO:0000256" key="1">
    <source>
        <dbReference type="SAM" id="Phobius"/>
    </source>
</evidence>
<evidence type="ECO:0000313" key="4">
    <source>
        <dbReference type="Proteomes" id="UP000662904"/>
    </source>
</evidence>
<feature type="domain" description="Transglycosylase SLT" evidence="2">
    <location>
        <begin position="110"/>
        <end position="225"/>
    </location>
</feature>
<gene>
    <name evidence="3" type="primary">slt_1</name>
    <name evidence="3" type="ORF">H0A61_00802</name>
</gene>
<accession>A0A8A0RLY9</accession>
<dbReference type="EC" id="4.2.2.-" evidence="3"/>
<dbReference type="Pfam" id="PF01464">
    <property type="entry name" value="SLT"/>
    <property type="match status" value="1"/>
</dbReference>
<keyword evidence="1" id="KW-0472">Membrane</keyword>
<keyword evidence="1" id="KW-1133">Transmembrane helix</keyword>
<keyword evidence="4" id="KW-1185">Reference proteome</keyword>
<feature type="transmembrane region" description="Helical" evidence="1">
    <location>
        <begin position="20"/>
        <end position="43"/>
    </location>
</feature>
<dbReference type="KEGG" id="kme:H0A61_00802"/>
<evidence type="ECO:0000259" key="2">
    <source>
        <dbReference type="Pfam" id="PF01464"/>
    </source>
</evidence>
<reference evidence="3" key="1">
    <citation type="submission" date="2020-07" db="EMBL/GenBank/DDBJ databases">
        <title>Koleobacter methoxysyntrophicus gen. nov., sp. nov., a novel anaerobic bacterium isolated from deep subsurface oil field and proposal of Koleobacterales ord. nov. in the phylum Firmicutes.</title>
        <authorList>
            <person name="Sakamoto S."/>
            <person name="Tamaki H."/>
        </authorList>
    </citation>
    <scope>NUCLEOTIDE SEQUENCE</scope>
    <source>
        <strain evidence="3">NRmbB1</strain>
    </source>
</reference>